<keyword evidence="2" id="KW-1185">Reference proteome</keyword>
<dbReference type="Proteomes" id="UP000297454">
    <property type="component" value="Unassembled WGS sequence"/>
</dbReference>
<evidence type="ECO:0000313" key="1">
    <source>
        <dbReference type="EMBL" id="TFF65871.1"/>
    </source>
</evidence>
<dbReference type="EMBL" id="SCFR01000015">
    <property type="protein sequence ID" value="TFF65871.1"/>
    <property type="molecule type" value="Genomic_DNA"/>
</dbReference>
<dbReference type="RefSeq" id="WP_134744230.1">
    <property type="nucleotide sequence ID" value="NZ_JBFNFK010000016.1"/>
</dbReference>
<sequence length="146" mass="16478">MITNVNANKIEDIPDSFTYYDNGAYWKISNIYDLNNVKLERLFSVGIRRTCFPGDPCYPYCNCSNPDSGNDKRDDPITKFLDCVFNNIKRNIIGDLSFNAILKGSRAILIKYGKKALANHLAKIIPGVNYAYAVKLLYDSAYGCIL</sequence>
<evidence type="ECO:0000313" key="2">
    <source>
        <dbReference type="Proteomes" id="UP000297454"/>
    </source>
</evidence>
<comment type="caution">
    <text evidence="1">The sequence shown here is derived from an EMBL/GenBank/DDBJ whole genome shotgun (WGS) entry which is preliminary data.</text>
</comment>
<gene>
    <name evidence="1" type="ORF">EQF91_05080</name>
</gene>
<accession>A0A4R9C3X9</accession>
<reference evidence="1 2" key="1">
    <citation type="submission" date="2019-01" db="EMBL/GenBank/DDBJ databases">
        <title>Draft Genome Sequences of Helcococcus ovis Strains Isolated from the Uterus and Vagina of Dairy Cows with Metritis.</title>
        <authorList>
            <person name="Cunha F."/>
            <person name="Jeon S.J."/>
            <person name="Kutzer P."/>
            <person name="Galvao K.N."/>
        </authorList>
    </citation>
    <scope>NUCLEOTIDE SEQUENCE [LARGE SCALE GENOMIC DNA]</scope>
    <source>
        <strain evidence="1 2">KG-37</strain>
    </source>
</reference>
<proteinExistence type="predicted"/>
<dbReference type="AlphaFoldDB" id="A0A4R9C3X9"/>
<organism evidence="1 2">
    <name type="scientific">Helcococcus ovis</name>
    <dbReference type="NCBI Taxonomy" id="72026"/>
    <lineage>
        <taxon>Bacteria</taxon>
        <taxon>Bacillati</taxon>
        <taxon>Bacillota</taxon>
        <taxon>Tissierellia</taxon>
        <taxon>Tissierellales</taxon>
        <taxon>Peptoniphilaceae</taxon>
        <taxon>Helcococcus</taxon>
    </lineage>
</organism>
<name>A0A4R9C3X9_9FIRM</name>
<protein>
    <submittedName>
        <fullName evidence="1">Uncharacterized protein</fullName>
    </submittedName>
</protein>